<evidence type="ECO:0000256" key="1">
    <source>
        <dbReference type="SAM" id="MobiDB-lite"/>
    </source>
</evidence>
<feature type="non-terminal residue" evidence="2">
    <location>
        <position position="1"/>
    </location>
</feature>
<gene>
    <name evidence="2" type="ORF">OTU49_009233</name>
</gene>
<feature type="compositionally biased region" description="Low complexity" evidence="1">
    <location>
        <begin position="15"/>
        <end position="24"/>
    </location>
</feature>
<comment type="caution">
    <text evidence="2">The sequence shown here is derived from an EMBL/GenBank/DDBJ whole genome shotgun (WGS) entry which is preliminary data.</text>
</comment>
<accession>A0AAW0WMG8</accession>
<name>A0AAW0WMG8_CHEQU</name>
<dbReference type="AlphaFoldDB" id="A0AAW0WMG8"/>
<sequence length="133" mass="13887">EEVVIHDSPGPSTVAPGPARGGAPAHEHPMPKEERVQGGGRGRMWSEVVVAPPGESEEVVIHESPAPSTVQLSSEEVQEGAAVKAIEEELETVIQAMLQSTEGESYSEQDPGIRVEGVCGEGEDQVAPVVDSA</sequence>
<feature type="compositionally biased region" description="Basic and acidic residues" evidence="1">
    <location>
        <begin position="25"/>
        <end position="36"/>
    </location>
</feature>
<reference evidence="2 3" key="1">
    <citation type="journal article" date="2024" name="BMC Genomics">
        <title>Genome assembly of redclaw crayfish (Cherax quadricarinatus) provides insights into its immune adaptation and hypoxia tolerance.</title>
        <authorList>
            <person name="Liu Z."/>
            <person name="Zheng J."/>
            <person name="Li H."/>
            <person name="Fang K."/>
            <person name="Wang S."/>
            <person name="He J."/>
            <person name="Zhou D."/>
            <person name="Weng S."/>
            <person name="Chi M."/>
            <person name="Gu Z."/>
            <person name="He J."/>
            <person name="Li F."/>
            <person name="Wang M."/>
        </authorList>
    </citation>
    <scope>NUCLEOTIDE SEQUENCE [LARGE SCALE GENOMIC DNA]</scope>
    <source>
        <strain evidence="2">ZL_2023a</strain>
    </source>
</reference>
<evidence type="ECO:0000313" key="3">
    <source>
        <dbReference type="Proteomes" id="UP001445076"/>
    </source>
</evidence>
<dbReference type="Proteomes" id="UP001445076">
    <property type="component" value="Unassembled WGS sequence"/>
</dbReference>
<keyword evidence="3" id="KW-1185">Reference proteome</keyword>
<evidence type="ECO:0000313" key="2">
    <source>
        <dbReference type="EMBL" id="KAK8728331.1"/>
    </source>
</evidence>
<dbReference type="EMBL" id="JARKIK010000072">
    <property type="protein sequence ID" value="KAK8728331.1"/>
    <property type="molecule type" value="Genomic_DNA"/>
</dbReference>
<organism evidence="2 3">
    <name type="scientific">Cherax quadricarinatus</name>
    <name type="common">Australian red claw crayfish</name>
    <dbReference type="NCBI Taxonomy" id="27406"/>
    <lineage>
        <taxon>Eukaryota</taxon>
        <taxon>Metazoa</taxon>
        <taxon>Ecdysozoa</taxon>
        <taxon>Arthropoda</taxon>
        <taxon>Crustacea</taxon>
        <taxon>Multicrustacea</taxon>
        <taxon>Malacostraca</taxon>
        <taxon>Eumalacostraca</taxon>
        <taxon>Eucarida</taxon>
        <taxon>Decapoda</taxon>
        <taxon>Pleocyemata</taxon>
        <taxon>Astacidea</taxon>
        <taxon>Parastacoidea</taxon>
        <taxon>Parastacidae</taxon>
        <taxon>Cherax</taxon>
    </lineage>
</organism>
<feature type="non-terminal residue" evidence="2">
    <location>
        <position position="133"/>
    </location>
</feature>
<proteinExistence type="predicted"/>
<feature type="region of interest" description="Disordered" evidence="1">
    <location>
        <begin position="1"/>
        <end position="43"/>
    </location>
</feature>
<protein>
    <submittedName>
        <fullName evidence="2">Uncharacterized protein</fullName>
    </submittedName>
</protein>